<dbReference type="RefSeq" id="WP_012548810.1">
    <property type="nucleotide sequence ID" value="NC_011299.1"/>
</dbReference>
<evidence type="ECO:0000256" key="1">
    <source>
        <dbReference type="SAM" id="Phobius"/>
    </source>
</evidence>
<proteinExistence type="predicted"/>
<sequence length="182" mass="22014">MLSFFPIAMAFFLFIYEYRNYRLLKKARFLYEKDGVKYYQIESEEDNAITIKSVLYGKNIVIVGKEDFRILAHEEGHLHQPYFIYYFLTISALAISYNILTIPFLLIIYKAMFLHYERAADLYAYYNFNVKYSSDQQRPNSRTERLKSWLFDTHPPDYIRTKEEYYEKKTSLIKLFLEDLLS</sequence>
<dbReference type="EMBL" id="EU881703">
    <property type="protein sequence ID" value="ACI15702.1"/>
    <property type="molecule type" value="Genomic_DNA"/>
</dbReference>
<evidence type="ECO:0008006" key="3">
    <source>
        <dbReference type="Google" id="ProtNLM"/>
    </source>
</evidence>
<name>B6D920_ACIHW</name>
<organism evidence="2">
    <name type="scientific">Acidianus hospitalis (strain W1)</name>
    <dbReference type="NCBI Taxonomy" id="933801"/>
    <lineage>
        <taxon>Archaea</taxon>
        <taxon>Thermoproteota</taxon>
        <taxon>Thermoprotei</taxon>
        <taxon>Sulfolobales</taxon>
        <taxon>Sulfolobaceae</taxon>
        <taxon>Acidianus</taxon>
    </lineage>
</organism>
<reference evidence="2" key="1">
    <citation type="journal article" date="2008" name="Mol. Microbiol.">
        <title>Novel archaeal plasmid pAH1 and its interactions with the lipothrixvirus AFV1.</title>
        <authorList>
            <person name="Basta T."/>
            <person name="Smyth J."/>
            <person name="Forterre P."/>
            <person name="Prangishvili D."/>
            <person name="Peng X."/>
        </authorList>
    </citation>
    <scope>NUCLEOTIDE SEQUENCE</scope>
    <source>
        <strain evidence="2">W1</strain>
        <plasmid evidence="2">pAH1</plasmid>
    </source>
</reference>
<dbReference type="AlphaFoldDB" id="B6D920"/>
<keyword evidence="2" id="KW-0614">Plasmid</keyword>
<keyword evidence="1" id="KW-0472">Membrane</keyword>
<keyword evidence="1" id="KW-1133">Transmembrane helix</keyword>
<protein>
    <recommendedName>
        <fullName evidence="3">Peptidase M48 Ste24p</fullName>
    </recommendedName>
</protein>
<accession>B6D920</accession>
<geneLocation type="plasmid" evidence="2">
    <name>pAH1</name>
</geneLocation>
<evidence type="ECO:0000313" key="2">
    <source>
        <dbReference type="EMBL" id="ACI15702.1"/>
    </source>
</evidence>
<keyword evidence="1" id="KW-0812">Transmembrane</keyword>
<feature type="transmembrane region" description="Helical" evidence="1">
    <location>
        <begin position="83"/>
        <end position="109"/>
    </location>
</feature>